<protein>
    <submittedName>
        <fullName evidence="2">Glutathione S-transferase family protein</fullName>
    </submittedName>
</protein>
<gene>
    <name evidence="2" type="ORF">OV079_28680</name>
</gene>
<evidence type="ECO:0000259" key="1">
    <source>
        <dbReference type="PROSITE" id="PS50404"/>
    </source>
</evidence>
<dbReference type="AlphaFoldDB" id="A0A9X3ETH6"/>
<dbReference type="InterPro" id="IPR036282">
    <property type="entry name" value="Glutathione-S-Trfase_C_sf"/>
</dbReference>
<feature type="domain" description="GST N-terminal" evidence="1">
    <location>
        <begin position="3"/>
        <end position="84"/>
    </location>
</feature>
<dbReference type="Pfam" id="PF13410">
    <property type="entry name" value="GST_C_2"/>
    <property type="match status" value="1"/>
</dbReference>
<dbReference type="Gene3D" id="3.40.30.10">
    <property type="entry name" value="Glutaredoxin"/>
    <property type="match status" value="1"/>
</dbReference>
<evidence type="ECO:0000313" key="2">
    <source>
        <dbReference type="EMBL" id="MCY1009470.1"/>
    </source>
</evidence>
<dbReference type="EMBL" id="JAPNKE010000002">
    <property type="protein sequence ID" value="MCY1009470.1"/>
    <property type="molecule type" value="Genomic_DNA"/>
</dbReference>
<proteinExistence type="predicted"/>
<dbReference type="CDD" id="cd03046">
    <property type="entry name" value="GST_N_GTT1_like"/>
    <property type="match status" value="1"/>
</dbReference>
<dbReference type="SFLD" id="SFLDS00019">
    <property type="entry name" value="Glutathione_Transferase_(cytos"/>
    <property type="match status" value="1"/>
</dbReference>
<keyword evidence="3" id="KW-1185">Reference proteome</keyword>
<evidence type="ECO:0000313" key="3">
    <source>
        <dbReference type="Proteomes" id="UP001150924"/>
    </source>
</evidence>
<dbReference type="Gene3D" id="1.20.1050.10">
    <property type="match status" value="1"/>
</dbReference>
<dbReference type="Pfam" id="PF02798">
    <property type="entry name" value="GST_N"/>
    <property type="match status" value="1"/>
</dbReference>
<comment type="caution">
    <text evidence="2">The sequence shown here is derived from an EMBL/GenBank/DDBJ whole genome shotgun (WGS) entry which is preliminary data.</text>
</comment>
<accession>A0A9X3ETH6</accession>
<dbReference type="PANTHER" id="PTHR44051">
    <property type="entry name" value="GLUTATHIONE S-TRANSFERASE-RELATED"/>
    <property type="match status" value="1"/>
</dbReference>
<dbReference type="SFLD" id="SFLDG00358">
    <property type="entry name" value="Main_(cytGST)"/>
    <property type="match status" value="1"/>
</dbReference>
<reference evidence="2" key="1">
    <citation type="submission" date="2022-11" db="EMBL/GenBank/DDBJ databases">
        <title>Minimal conservation of predation-associated metabolite biosynthetic gene clusters underscores biosynthetic potential of Myxococcota including descriptions for ten novel species: Archangium lansinium sp. nov., Myxococcus landrumus sp. nov., Nannocystis bai.</title>
        <authorList>
            <person name="Ahearne A."/>
            <person name="Stevens C."/>
            <person name="Phillips K."/>
        </authorList>
    </citation>
    <scope>NUCLEOTIDE SEQUENCE</scope>
    <source>
        <strain evidence="2">Na p29</strain>
    </source>
</reference>
<dbReference type="CDD" id="cd03207">
    <property type="entry name" value="GST_C_8"/>
    <property type="match status" value="1"/>
</dbReference>
<dbReference type="InterPro" id="IPR036249">
    <property type="entry name" value="Thioredoxin-like_sf"/>
</dbReference>
<dbReference type="SUPFAM" id="SSF47616">
    <property type="entry name" value="GST C-terminal domain-like"/>
    <property type="match status" value="1"/>
</dbReference>
<dbReference type="SFLD" id="SFLDG01150">
    <property type="entry name" value="Main.1:_Beta-like"/>
    <property type="match status" value="1"/>
</dbReference>
<dbReference type="InterPro" id="IPR004045">
    <property type="entry name" value="Glutathione_S-Trfase_N"/>
</dbReference>
<dbReference type="PROSITE" id="PS50404">
    <property type="entry name" value="GST_NTER"/>
    <property type="match status" value="1"/>
</dbReference>
<dbReference type="InterPro" id="IPR040079">
    <property type="entry name" value="Glutathione_S-Trfase"/>
</dbReference>
<name>A0A9X3ETH6_9BACT</name>
<dbReference type="RefSeq" id="WP_267772137.1">
    <property type="nucleotide sequence ID" value="NZ_JAPNKE010000002.1"/>
</dbReference>
<dbReference type="Proteomes" id="UP001150924">
    <property type="component" value="Unassembled WGS sequence"/>
</dbReference>
<dbReference type="PANTHER" id="PTHR44051:SF21">
    <property type="entry name" value="GLUTATHIONE S-TRANSFERASE FAMILY PROTEIN"/>
    <property type="match status" value="1"/>
</dbReference>
<organism evidence="2 3">
    <name type="scientific">Nannocystis pusilla</name>
    <dbReference type="NCBI Taxonomy" id="889268"/>
    <lineage>
        <taxon>Bacteria</taxon>
        <taxon>Pseudomonadati</taxon>
        <taxon>Myxococcota</taxon>
        <taxon>Polyangia</taxon>
        <taxon>Nannocystales</taxon>
        <taxon>Nannocystaceae</taxon>
        <taxon>Nannocystis</taxon>
    </lineage>
</organism>
<sequence length="210" mass="22879">MTESIITFFHNPQSRSAGVRVLLEALGAPYEVRFIDFKAGANRTPEFLALNPLGKLPTIRHRDTVVTEQVAIFIYLADLFPAAGLAPALDDPRRGTYLRWIAFYGASFEPAVVDRATKRPEMEASTSAYGSYDAMLQTLVEQLGRGDYLLGERFSAADVLWGTALRWTTGFGIVPELPAIRAYIDRACAHPAFARAAELDAGLLAGAAGK</sequence>
<dbReference type="SUPFAM" id="SSF52833">
    <property type="entry name" value="Thioredoxin-like"/>
    <property type="match status" value="1"/>
</dbReference>